<gene>
    <name evidence="1" type="ORF">UFOPK4293_01498</name>
</gene>
<accession>A0A6J7TUL1</accession>
<evidence type="ECO:0000313" key="1">
    <source>
        <dbReference type="EMBL" id="CAB5056396.1"/>
    </source>
</evidence>
<reference evidence="1" key="1">
    <citation type="submission" date="2020-05" db="EMBL/GenBank/DDBJ databases">
        <authorList>
            <person name="Chiriac C."/>
            <person name="Salcher M."/>
            <person name="Ghai R."/>
            <person name="Kavagutti S V."/>
        </authorList>
    </citation>
    <scope>NUCLEOTIDE SEQUENCE</scope>
</reference>
<name>A0A6J7TUL1_9ZZZZ</name>
<protein>
    <submittedName>
        <fullName evidence="1">Unannotated protein</fullName>
    </submittedName>
</protein>
<proteinExistence type="predicted"/>
<dbReference type="AlphaFoldDB" id="A0A6J7TUL1"/>
<dbReference type="Gene3D" id="3.30.70.1060">
    <property type="entry name" value="Dimeric alpha+beta barrel"/>
    <property type="match status" value="1"/>
</dbReference>
<sequence length="110" mass="12053">MRYLFAVIANRTGEVLADHDEMTAIDSFNEKIEAAGQRIMAAGIATPDQAVVFDFRGTRDSVTHGPVVDSDLFMAGFWIIEAENDTVAHALAAEASKACNRPIEVRPFLR</sequence>
<organism evidence="1">
    <name type="scientific">freshwater metagenome</name>
    <dbReference type="NCBI Taxonomy" id="449393"/>
    <lineage>
        <taxon>unclassified sequences</taxon>
        <taxon>metagenomes</taxon>
        <taxon>ecological metagenomes</taxon>
    </lineage>
</organism>
<dbReference type="SUPFAM" id="SSF54909">
    <property type="entry name" value="Dimeric alpha+beta barrel"/>
    <property type="match status" value="1"/>
</dbReference>
<dbReference type="EMBL" id="CAFBQH010000123">
    <property type="protein sequence ID" value="CAB5056396.1"/>
    <property type="molecule type" value="Genomic_DNA"/>
</dbReference>
<dbReference type="InterPro" id="IPR011008">
    <property type="entry name" value="Dimeric_a/b-barrel"/>
</dbReference>